<dbReference type="OrthoDB" id="1933116at2759"/>
<dbReference type="Gene3D" id="3.80.10.10">
    <property type="entry name" value="Ribonuclease Inhibitor"/>
    <property type="match status" value="1"/>
</dbReference>
<dbReference type="PANTHER" id="PTHR31293:SF12">
    <property type="entry name" value="RNI-LIKE SUPERFAMILY PROTEIN"/>
    <property type="match status" value="1"/>
</dbReference>
<accession>A0A7J6UVC7</accession>
<protein>
    <recommendedName>
        <fullName evidence="1">F-box domain-containing protein</fullName>
    </recommendedName>
</protein>
<dbReference type="EMBL" id="JABWDY010042675">
    <property type="protein sequence ID" value="KAF5176489.1"/>
    <property type="molecule type" value="Genomic_DNA"/>
</dbReference>
<dbReference type="Pfam" id="PF00646">
    <property type="entry name" value="F-box"/>
    <property type="match status" value="1"/>
</dbReference>
<comment type="caution">
    <text evidence="2">The sequence shown here is derived from an EMBL/GenBank/DDBJ whole genome shotgun (WGS) entry which is preliminary data.</text>
</comment>
<dbReference type="InterPro" id="IPR001810">
    <property type="entry name" value="F-box_dom"/>
</dbReference>
<gene>
    <name evidence="2" type="ORF">FRX31_033924</name>
</gene>
<dbReference type="InterPro" id="IPR055294">
    <property type="entry name" value="FBL60-like"/>
</dbReference>
<proteinExistence type="predicted"/>
<dbReference type="PROSITE" id="PS50181">
    <property type="entry name" value="FBOX"/>
    <property type="match status" value="1"/>
</dbReference>
<dbReference type="PANTHER" id="PTHR31293">
    <property type="entry name" value="RNI-LIKE SUPERFAMILY PROTEIN"/>
    <property type="match status" value="1"/>
</dbReference>
<dbReference type="InterPro" id="IPR032675">
    <property type="entry name" value="LRR_dom_sf"/>
</dbReference>
<keyword evidence="3" id="KW-1185">Reference proteome</keyword>
<evidence type="ECO:0000259" key="1">
    <source>
        <dbReference type="PROSITE" id="PS50181"/>
    </source>
</evidence>
<evidence type="ECO:0000313" key="3">
    <source>
        <dbReference type="Proteomes" id="UP000554482"/>
    </source>
</evidence>
<sequence>MDDLPEEIRNHIVSFLPLKEAIRTSILSKKWKKVLTREQDLLVRLPTECCTLKHLHLDCTILKNQVQVLMFLLRSYPNLQTLTVFVKVPTINKYLENILI</sequence>
<dbReference type="InterPro" id="IPR036047">
    <property type="entry name" value="F-box-like_dom_sf"/>
</dbReference>
<organism evidence="2 3">
    <name type="scientific">Thalictrum thalictroides</name>
    <name type="common">Rue-anemone</name>
    <name type="synonym">Anemone thalictroides</name>
    <dbReference type="NCBI Taxonomy" id="46969"/>
    <lineage>
        <taxon>Eukaryota</taxon>
        <taxon>Viridiplantae</taxon>
        <taxon>Streptophyta</taxon>
        <taxon>Embryophyta</taxon>
        <taxon>Tracheophyta</taxon>
        <taxon>Spermatophyta</taxon>
        <taxon>Magnoliopsida</taxon>
        <taxon>Ranunculales</taxon>
        <taxon>Ranunculaceae</taxon>
        <taxon>Thalictroideae</taxon>
        <taxon>Thalictrum</taxon>
    </lineage>
</organism>
<dbReference type="SUPFAM" id="SSF81383">
    <property type="entry name" value="F-box domain"/>
    <property type="match status" value="1"/>
</dbReference>
<feature type="domain" description="F-box" evidence="1">
    <location>
        <begin position="1"/>
        <end position="45"/>
    </location>
</feature>
<evidence type="ECO:0000313" key="2">
    <source>
        <dbReference type="EMBL" id="KAF5176489.1"/>
    </source>
</evidence>
<dbReference type="AlphaFoldDB" id="A0A7J6UVC7"/>
<name>A0A7J6UVC7_THATH</name>
<dbReference type="Proteomes" id="UP000554482">
    <property type="component" value="Unassembled WGS sequence"/>
</dbReference>
<reference evidence="2 3" key="1">
    <citation type="submission" date="2020-06" db="EMBL/GenBank/DDBJ databases">
        <title>Transcriptomic and genomic resources for Thalictrum thalictroides and T. hernandezii: Facilitating candidate gene discovery in an emerging model plant lineage.</title>
        <authorList>
            <person name="Arias T."/>
            <person name="Riano-Pachon D.M."/>
            <person name="Di Stilio V.S."/>
        </authorList>
    </citation>
    <scope>NUCLEOTIDE SEQUENCE [LARGE SCALE GENOMIC DNA]</scope>
    <source>
        <strain evidence="3">cv. WT478/WT964</strain>
        <tissue evidence="2">Leaves</tissue>
    </source>
</reference>